<dbReference type="GO" id="GO:0005694">
    <property type="term" value="C:chromosome"/>
    <property type="evidence" value="ECO:0007669"/>
    <property type="project" value="UniProtKB-SubCell"/>
</dbReference>
<feature type="region of interest" description="Disordered" evidence="9">
    <location>
        <begin position="752"/>
        <end position="798"/>
    </location>
</feature>
<feature type="region of interest" description="Disordered" evidence="9">
    <location>
        <begin position="980"/>
        <end position="1018"/>
    </location>
</feature>
<dbReference type="Pfam" id="PF00856">
    <property type="entry name" value="SET"/>
    <property type="match status" value="1"/>
</dbReference>
<evidence type="ECO:0000256" key="2">
    <source>
        <dbReference type="ARBA" id="ARBA00004286"/>
    </source>
</evidence>
<dbReference type="SUPFAM" id="SSF82199">
    <property type="entry name" value="SET domain"/>
    <property type="match status" value="1"/>
</dbReference>
<dbReference type="OrthoDB" id="6627536at2759"/>
<protein>
    <submittedName>
        <fullName evidence="11">CYFA0S23e01354g1_1</fullName>
    </submittedName>
</protein>
<feature type="domain" description="SET" evidence="10">
    <location>
        <begin position="114"/>
        <end position="227"/>
    </location>
</feature>
<feature type="compositionally biased region" description="Polar residues" evidence="9">
    <location>
        <begin position="817"/>
        <end position="834"/>
    </location>
</feature>
<dbReference type="AlphaFoldDB" id="A0A061BAS6"/>
<keyword evidence="6" id="KW-0949">S-adenosyl-L-methionine</keyword>
<proteinExistence type="predicted"/>
<gene>
    <name evidence="11" type="ORF">CYFA0S_23e01354g</name>
</gene>
<feature type="region of interest" description="Disordered" evidence="9">
    <location>
        <begin position="672"/>
        <end position="717"/>
    </location>
</feature>
<comment type="subcellular location">
    <subcellularLocation>
        <location evidence="2">Chromosome</location>
    </subcellularLocation>
    <subcellularLocation>
        <location evidence="1">Nucleus</location>
    </subcellularLocation>
</comment>
<name>A0A061BAS6_CYBFA</name>
<dbReference type="PROSITE" id="PS50280">
    <property type="entry name" value="SET"/>
    <property type="match status" value="1"/>
</dbReference>
<feature type="compositionally biased region" description="Acidic residues" evidence="9">
    <location>
        <begin position="587"/>
        <end position="601"/>
    </location>
</feature>
<evidence type="ECO:0000256" key="6">
    <source>
        <dbReference type="ARBA" id="ARBA00022691"/>
    </source>
</evidence>
<dbReference type="Gene3D" id="1.10.10.1700">
    <property type="entry name" value="Histone-lysine N-methyltransferase"/>
    <property type="match status" value="1"/>
</dbReference>
<feature type="compositionally biased region" description="Low complexity" evidence="9">
    <location>
        <begin position="672"/>
        <end position="691"/>
    </location>
</feature>
<feature type="compositionally biased region" description="Polar residues" evidence="9">
    <location>
        <begin position="780"/>
        <end position="797"/>
    </location>
</feature>
<reference evidence="11" key="1">
    <citation type="journal article" date="2014" name="Genome Announc.">
        <title>Genome sequence of the yeast Cyberlindnera fabianii (Hansenula fabianii).</title>
        <authorList>
            <person name="Freel K.C."/>
            <person name="Sarilar V."/>
            <person name="Neuveglise C."/>
            <person name="Devillers H."/>
            <person name="Friedrich A."/>
            <person name="Schacherer J."/>
        </authorList>
    </citation>
    <scope>NUCLEOTIDE SEQUENCE</scope>
    <source>
        <strain evidence="11">YJS4271</strain>
    </source>
</reference>
<dbReference type="GO" id="GO:0032259">
    <property type="term" value="P:methylation"/>
    <property type="evidence" value="ECO:0007669"/>
    <property type="project" value="UniProtKB-KW"/>
</dbReference>
<dbReference type="PANTHER" id="PTHR12977">
    <property type="entry name" value="SUPPRESSOR OF VARIEGATION 4-20-RELATED"/>
    <property type="match status" value="1"/>
</dbReference>
<dbReference type="InterPro" id="IPR046341">
    <property type="entry name" value="SET_dom_sf"/>
</dbReference>
<dbReference type="GO" id="GO:0005634">
    <property type="term" value="C:nucleus"/>
    <property type="evidence" value="ECO:0007669"/>
    <property type="project" value="UniProtKB-SubCell"/>
</dbReference>
<dbReference type="Gene3D" id="2.170.270.10">
    <property type="entry name" value="SET domain"/>
    <property type="match status" value="1"/>
</dbReference>
<dbReference type="InterPro" id="IPR041938">
    <property type="entry name" value="Hist-Lys_N-MTase_N"/>
</dbReference>
<evidence type="ECO:0000256" key="8">
    <source>
        <dbReference type="ARBA" id="ARBA00023242"/>
    </source>
</evidence>
<dbReference type="VEuPathDB" id="FungiDB:BON22_4261"/>
<feature type="compositionally biased region" description="Polar residues" evidence="9">
    <location>
        <begin position="862"/>
        <end position="871"/>
    </location>
</feature>
<evidence type="ECO:0000256" key="4">
    <source>
        <dbReference type="ARBA" id="ARBA00022603"/>
    </source>
</evidence>
<dbReference type="SMART" id="SM00317">
    <property type="entry name" value="SET"/>
    <property type="match status" value="1"/>
</dbReference>
<keyword evidence="5" id="KW-0808">Transferase</keyword>
<feature type="compositionally biased region" description="Polar residues" evidence="9">
    <location>
        <begin position="702"/>
        <end position="716"/>
    </location>
</feature>
<feature type="compositionally biased region" description="Acidic residues" evidence="9">
    <location>
        <begin position="292"/>
        <end position="301"/>
    </location>
</feature>
<dbReference type="GO" id="GO:0042799">
    <property type="term" value="F:histone H4K20 methyltransferase activity"/>
    <property type="evidence" value="ECO:0007669"/>
    <property type="project" value="TreeGrafter"/>
</dbReference>
<keyword evidence="4" id="KW-0489">Methyltransferase</keyword>
<evidence type="ECO:0000256" key="1">
    <source>
        <dbReference type="ARBA" id="ARBA00004123"/>
    </source>
</evidence>
<keyword evidence="8" id="KW-0539">Nucleus</keyword>
<feature type="region of interest" description="Disordered" evidence="9">
    <location>
        <begin position="811"/>
        <end position="896"/>
    </location>
</feature>
<dbReference type="InterPro" id="IPR001214">
    <property type="entry name" value="SET_dom"/>
</dbReference>
<sequence length="1025" mass="113900">MPRKGKPQELTCTQLASCDDFITHNLLDNIHYWSTSRKVNANTSIPEIERRAVVRLLKKYVIDSPRPSAKVVVDKLFQHRSTRRFIKKALPTVSNTRAFKDLMKQYIQSYLPDCGFEVSVTDRFFRRTGGLEGCVVARQNFECGVKVKYLTGSIALLTPEEEENLRSDLSVITVPRLGGTFLMLGPCRFVNHNCSPNAKISGKPGGGTEIITTRRILPGEEITVSYSKDYFGPGNKHCLCSSCEEKNKGGYAPNRRRDFPDDVPLIELSSDEEEDDDEKEAQVMDVAYDSAKDDDDDDDDHETSPDLGSDAPISSDEDEEMPILTQKRKLPTLGEIHQIHNKTQNTLLKALEMELVPEIWTPNGPGKKVGGRTLRQRSSLPRDMTNATMTILDICEPDRSIDSLALVAQPGYSTILKRRSRIRTLHKLYMVGPYSNFGDLNVEKFKNIFDCLNCGVYFYINTQHKYKEYCPRCVRHQLLYELAWPDTELNEGSASLALRLEVNRASIAELIEMYGMDAYNITMSLLGASSGDFSSSRDVTPVEKTPGAALGDHIVDSDEITSDSESEKNNTPQQVTVKRRSIKSEVGADDDTSDSDDDYDDFVPSFNCMGIRPLSQPMKALPPPPNNQIAEMSLKWISDLRSRSSPSTPEVISRQSKPVSSLVKNFSRLSAPVSGLSSSSTPSSPSTYSQTVKPKPEGAIQPGSSPRSQQVGNGRSSRVLRTVDGELMFARLVKLGSNKLREVALYRTSDNILTNDPENPVEISDDDDHDSTDGEKVNETSRSFKSHVSSLTPSTGHNAHKRLLKDEFESSYLPPGQSCQDSRGLNTHRVSSTPSKKRKVSLKTTHSPTQAGSCVVKPESSLLESPQTPSTKGDVPHKGSLKELSERSDTGYRTPKAVTSTEVITTTRTIISRLVYSDDEASHGLTQDDYAPETQSSNGYELKKTEPVREKLFVETTQQKKNTSKTLLDGTIKMDKSMEKDIQNSEYRGNLAKSTNTSESKDAVISLSSESDESDDEVILLRLNR</sequence>
<feature type="compositionally biased region" description="Polar residues" evidence="9">
    <location>
        <begin position="984"/>
        <end position="998"/>
    </location>
</feature>
<evidence type="ECO:0000256" key="7">
    <source>
        <dbReference type="ARBA" id="ARBA00022853"/>
    </source>
</evidence>
<feature type="region of interest" description="Disordered" evidence="9">
    <location>
        <begin position="289"/>
        <end position="320"/>
    </location>
</feature>
<feature type="region of interest" description="Disordered" evidence="9">
    <location>
        <begin position="535"/>
        <end position="601"/>
    </location>
</feature>
<dbReference type="PANTHER" id="PTHR12977:SF4">
    <property type="entry name" value="HISTONE-LYSINE N-METHYLTRANSFERASE KMT5B"/>
    <property type="match status" value="1"/>
</dbReference>
<feature type="compositionally biased region" description="Basic and acidic residues" evidence="9">
    <location>
        <begin position="874"/>
        <end position="890"/>
    </location>
</feature>
<feature type="compositionally biased region" description="Polar residues" evidence="9">
    <location>
        <begin position="842"/>
        <end position="852"/>
    </location>
</feature>
<keyword evidence="3" id="KW-0158">Chromosome</keyword>
<evidence type="ECO:0000313" key="11">
    <source>
        <dbReference type="EMBL" id="CDR46474.1"/>
    </source>
</evidence>
<organism evidence="11">
    <name type="scientific">Cyberlindnera fabianii</name>
    <name type="common">Yeast</name>
    <name type="synonym">Hansenula fabianii</name>
    <dbReference type="NCBI Taxonomy" id="36022"/>
    <lineage>
        <taxon>Eukaryota</taxon>
        <taxon>Fungi</taxon>
        <taxon>Dikarya</taxon>
        <taxon>Ascomycota</taxon>
        <taxon>Saccharomycotina</taxon>
        <taxon>Saccharomycetes</taxon>
        <taxon>Phaffomycetales</taxon>
        <taxon>Phaffomycetaceae</taxon>
        <taxon>Cyberlindnera</taxon>
    </lineage>
</organism>
<dbReference type="EMBL" id="LK052908">
    <property type="protein sequence ID" value="CDR46474.1"/>
    <property type="molecule type" value="Genomic_DNA"/>
</dbReference>
<evidence type="ECO:0000256" key="5">
    <source>
        <dbReference type="ARBA" id="ARBA00022679"/>
    </source>
</evidence>
<accession>A0A061BAS6</accession>
<evidence type="ECO:0000259" key="10">
    <source>
        <dbReference type="PROSITE" id="PS50280"/>
    </source>
</evidence>
<dbReference type="InterPro" id="IPR039977">
    <property type="entry name" value="Suv4-20/Set9"/>
</dbReference>
<evidence type="ECO:0000256" key="9">
    <source>
        <dbReference type="SAM" id="MobiDB-lite"/>
    </source>
</evidence>
<dbReference type="CDD" id="cd10524">
    <property type="entry name" value="SET_Suv4-20-like"/>
    <property type="match status" value="1"/>
</dbReference>
<keyword evidence="7" id="KW-0156">Chromatin regulator</keyword>
<evidence type="ECO:0000256" key="3">
    <source>
        <dbReference type="ARBA" id="ARBA00022454"/>
    </source>
</evidence>
<feature type="region of interest" description="Disordered" evidence="9">
    <location>
        <begin position="923"/>
        <end position="946"/>
    </location>
</feature>